<dbReference type="AlphaFoldDB" id="A0A2T0ZYA0"/>
<keyword evidence="6" id="KW-0511">Multifunctional enzyme</keyword>
<dbReference type="SUPFAM" id="SSF81301">
    <property type="entry name" value="Nucleotidyltransferase"/>
    <property type="match status" value="2"/>
</dbReference>
<name>A0A2T0ZYA0_9ACTN</name>
<evidence type="ECO:0000259" key="7">
    <source>
        <dbReference type="Pfam" id="PF03710"/>
    </source>
</evidence>
<sequence>MAPDTRRRRPNNASRLGFIDAERTIRFLDELGLTKDGGEYVDDAAREVVTALAATGDPDEAVLSVLRLSETAEGAALIPAMRDNAGFTARLGAVLGASRALGDWLIANGDQWRLLLEIPDQDRLIEDIARCVGADLADPYTGSGGTLASTTGTEAVSLLRLAYKRCLLEVAARDLVGEASVEEVADRLSVMADALVQTALSVAAAELAERAEGVRLSVIAMGKCGAHELNYLSDVDVIFVGEPIGSFSETDALRNAAHWASEMMRICGDVAWEVDAALRPEGKSGALVRTMDGHRSYYQRWARTWEFQALLKARPMAGDAALGAQYTDEIAAQCWTAVERDGFVEDVQAMRRRVEENLNDNIASRELKLGPGGLRDIEFSVQLLQMVHGRTDSAIRPAATLEAIQALSDRGYIGRTDASSLSDSYRFLRILEHRLMLQRLRRTHLLPDTAEDLRPIARTLGYGVSGSGDEAKALLKDRANHAREVRRLHEKVFYRPLLTAVAALPGEAMRLTTEAAVDRLRALGFERPDGVLKHVEVLTAGTSRTAAMQRILLPTMLAMFADSADPDAGILAYRQVSEQLGHTPWYLRLLRDEGAVAERLAHLLGSSRYIASLFGRAPEAIQMLAEVSHLQPRMVAALEIKMRGAAQRATTSDDAISAIRSLRRGELVRIAAADLLGYADIDQVGNALCALNDATVRAGLFVAMREVAGDLGISVDEYPCVVSVIGMGRYGGQELSYGSDADVIYVYDTVEGADPVHAAKIANRTVELMGRMLGKPGPDPALGLDADLRPEGKQGALVRSLSGYAEYYARWSQIWEAQALLRARPVAGDDVLGARFLQLIDPIRYPTGGIDDAQLREIRRIKARVDNERLPRGADPTTHLKLGRGGLADIEWTVQLLQLQHAAVHHGLWTTGTLSALDAAVQAELIDPDDADALEESWRLVSQCRDANMLIKGKASDQLPHHARDLVAVARILGYPTDVGAGQFLDDYHRVTRHARAVAEKLFYET</sequence>
<dbReference type="InterPro" id="IPR043519">
    <property type="entry name" value="NT_sf"/>
</dbReference>
<evidence type="ECO:0000256" key="1">
    <source>
        <dbReference type="ARBA" id="ARBA00022679"/>
    </source>
</evidence>
<gene>
    <name evidence="9" type="ORF">CLV47_11047</name>
</gene>
<dbReference type="Gene3D" id="3.30.460.10">
    <property type="entry name" value="Beta Polymerase, domain 2"/>
    <property type="match status" value="2"/>
</dbReference>
<dbReference type="Pfam" id="PF08335">
    <property type="entry name" value="GlnD_UR_UTase"/>
    <property type="match status" value="2"/>
</dbReference>
<dbReference type="NCBIfam" id="NF010707">
    <property type="entry name" value="PRK14109.1"/>
    <property type="match status" value="1"/>
</dbReference>
<protein>
    <submittedName>
        <fullName evidence="9">Glutamate-ammonia-ligase adenylyltransferase</fullName>
    </submittedName>
</protein>
<evidence type="ECO:0000313" key="9">
    <source>
        <dbReference type="EMBL" id="PRZ41320.1"/>
    </source>
</evidence>
<keyword evidence="3" id="KW-0547">Nucleotide-binding</keyword>
<dbReference type="Proteomes" id="UP000237752">
    <property type="component" value="Unassembled WGS sequence"/>
</dbReference>
<dbReference type="InterPro" id="IPR013546">
    <property type="entry name" value="PII_UdlTrfase/GS_AdlTrfase"/>
</dbReference>
<feature type="domain" description="Glutamate-ammonia ligase adenylyltransferase repeated" evidence="7">
    <location>
        <begin position="598"/>
        <end position="838"/>
    </location>
</feature>
<evidence type="ECO:0000256" key="6">
    <source>
        <dbReference type="ARBA" id="ARBA00023268"/>
    </source>
</evidence>
<keyword evidence="9" id="KW-0436">Ligase</keyword>
<dbReference type="GO" id="GO:0016874">
    <property type="term" value="F:ligase activity"/>
    <property type="evidence" value="ECO:0007669"/>
    <property type="project" value="UniProtKB-KW"/>
</dbReference>
<accession>A0A2T0ZYA0</accession>
<dbReference type="GO" id="GO:0005829">
    <property type="term" value="C:cytosol"/>
    <property type="evidence" value="ECO:0007669"/>
    <property type="project" value="TreeGrafter"/>
</dbReference>
<reference evidence="9 10" key="1">
    <citation type="submission" date="2018-03" db="EMBL/GenBank/DDBJ databases">
        <title>Genomic Encyclopedia of Archaeal and Bacterial Type Strains, Phase II (KMG-II): from individual species to whole genera.</title>
        <authorList>
            <person name="Goeker M."/>
        </authorList>
    </citation>
    <scope>NUCLEOTIDE SEQUENCE [LARGE SCALE GENOMIC DNA]</scope>
    <source>
        <strain evidence="9 10">DSM 100065</strain>
    </source>
</reference>
<dbReference type="Pfam" id="PF03710">
    <property type="entry name" value="GlnE"/>
    <property type="match status" value="2"/>
</dbReference>
<proteinExistence type="predicted"/>
<dbReference type="GO" id="GO:0005524">
    <property type="term" value="F:ATP binding"/>
    <property type="evidence" value="ECO:0007669"/>
    <property type="project" value="UniProtKB-KW"/>
</dbReference>
<dbReference type="Gene3D" id="1.20.120.330">
    <property type="entry name" value="Nucleotidyltransferases domain 2"/>
    <property type="match status" value="2"/>
</dbReference>
<evidence type="ECO:0000256" key="2">
    <source>
        <dbReference type="ARBA" id="ARBA00022695"/>
    </source>
</evidence>
<keyword evidence="4" id="KW-0067">ATP-binding</keyword>
<dbReference type="RefSeq" id="WP_106349404.1">
    <property type="nucleotide sequence ID" value="NZ_PVUE01000010.1"/>
</dbReference>
<dbReference type="EMBL" id="PVUE01000010">
    <property type="protein sequence ID" value="PRZ41320.1"/>
    <property type="molecule type" value="Genomic_DNA"/>
</dbReference>
<keyword evidence="1 9" id="KW-0808">Transferase</keyword>
<dbReference type="CDD" id="cd05401">
    <property type="entry name" value="NT_GlnE_GlnD_like"/>
    <property type="match status" value="2"/>
</dbReference>
<comment type="caution">
    <text evidence="9">The sequence shown here is derived from an EMBL/GenBank/DDBJ whole genome shotgun (WGS) entry which is preliminary data.</text>
</comment>
<keyword evidence="2 9" id="KW-0548">Nucleotidyltransferase</keyword>
<dbReference type="PANTHER" id="PTHR30621">
    <property type="entry name" value="GLUTAMINE SYNTHETASE ADENYLYLTRANSFERASE"/>
    <property type="match status" value="1"/>
</dbReference>
<dbReference type="OrthoDB" id="9759366at2"/>
<evidence type="ECO:0000256" key="4">
    <source>
        <dbReference type="ARBA" id="ARBA00022840"/>
    </source>
</evidence>
<dbReference type="PANTHER" id="PTHR30621:SF0">
    <property type="entry name" value="BIFUNCTIONAL GLUTAMINE SYNTHETASE ADENYLYLTRANSFERASE_ADENYLYL-REMOVING ENZYME"/>
    <property type="match status" value="1"/>
</dbReference>
<evidence type="ECO:0000259" key="8">
    <source>
        <dbReference type="Pfam" id="PF08335"/>
    </source>
</evidence>
<dbReference type="SUPFAM" id="SSF81593">
    <property type="entry name" value="Nucleotidyltransferase substrate binding subunit/domain"/>
    <property type="match status" value="2"/>
</dbReference>
<organism evidence="9 10">
    <name type="scientific">Antricoccus suffuscus</name>
    <dbReference type="NCBI Taxonomy" id="1629062"/>
    <lineage>
        <taxon>Bacteria</taxon>
        <taxon>Bacillati</taxon>
        <taxon>Actinomycetota</taxon>
        <taxon>Actinomycetes</taxon>
        <taxon>Geodermatophilales</taxon>
        <taxon>Antricoccaceae</taxon>
        <taxon>Antricoccus</taxon>
    </lineage>
</organism>
<evidence type="ECO:0000256" key="3">
    <source>
        <dbReference type="ARBA" id="ARBA00022741"/>
    </source>
</evidence>
<feature type="domain" description="PII-uridylyltransferase/Glutamine-synthetase adenylyltransferase" evidence="8">
    <location>
        <begin position="862"/>
        <end position="1003"/>
    </location>
</feature>
<evidence type="ECO:0000313" key="10">
    <source>
        <dbReference type="Proteomes" id="UP000237752"/>
    </source>
</evidence>
<dbReference type="InterPro" id="IPR023057">
    <property type="entry name" value="GlnE"/>
</dbReference>
<keyword evidence="10" id="KW-1185">Reference proteome</keyword>
<dbReference type="InterPro" id="IPR005190">
    <property type="entry name" value="GlnE_rpt_dom"/>
</dbReference>
<dbReference type="GO" id="GO:0008882">
    <property type="term" value="F:[glutamate-ammonia-ligase] adenylyltransferase activity"/>
    <property type="evidence" value="ECO:0007669"/>
    <property type="project" value="InterPro"/>
</dbReference>
<dbReference type="GO" id="GO:0000820">
    <property type="term" value="P:regulation of glutamine family amino acid metabolic process"/>
    <property type="evidence" value="ECO:0007669"/>
    <property type="project" value="TreeGrafter"/>
</dbReference>
<evidence type="ECO:0000256" key="5">
    <source>
        <dbReference type="ARBA" id="ARBA00022842"/>
    </source>
</evidence>
<feature type="domain" description="Glutamate-ammonia ligase adenylyltransferase repeated" evidence="7">
    <location>
        <begin position="153"/>
        <end position="326"/>
    </location>
</feature>
<feature type="domain" description="PII-uridylyltransferase/Glutamine-synthetase adenylyltransferase" evidence="8">
    <location>
        <begin position="349"/>
        <end position="493"/>
    </location>
</feature>
<keyword evidence="5" id="KW-0460">Magnesium</keyword>